<proteinExistence type="predicted"/>
<keyword evidence="4" id="KW-1185">Reference proteome</keyword>
<dbReference type="InterPro" id="IPR052233">
    <property type="entry name" value="Rho-type_GEFs"/>
</dbReference>
<dbReference type="EMBL" id="KV454413">
    <property type="protein sequence ID" value="ODQ64104.1"/>
    <property type="molecule type" value="Genomic_DNA"/>
</dbReference>
<dbReference type="InterPro" id="IPR001180">
    <property type="entry name" value="CNH_dom"/>
</dbReference>
<dbReference type="STRING" id="857566.A0A1E3PFW9"/>
<gene>
    <name evidence="3" type="ORF">NADFUDRAFT_84111</name>
</gene>
<dbReference type="Proteomes" id="UP000095009">
    <property type="component" value="Unassembled WGS sequence"/>
</dbReference>
<dbReference type="PROSITE" id="PS50219">
    <property type="entry name" value="CNH"/>
    <property type="match status" value="1"/>
</dbReference>
<reference evidence="3 4" key="1">
    <citation type="journal article" date="2016" name="Proc. Natl. Acad. Sci. U.S.A.">
        <title>Comparative genomics of biotechnologically important yeasts.</title>
        <authorList>
            <person name="Riley R."/>
            <person name="Haridas S."/>
            <person name="Wolfe K.H."/>
            <person name="Lopes M.R."/>
            <person name="Hittinger C.T."/>
            <person name="Goeker M."/>
            <person name="Salamov A.A."/>
            <person name="Wisecaver J.H."/>
            <person name="Long T.M."/>
            <person name="Calvey C.H."/>
            <person name="Aerts A.L."/>
            <person name="Barry K.W."/>
            <person name="Choi C."/>
            <person name="Clum A."/>
            <person name="Coughlan A.Y."/>
            <person name="Deshpande S."/>
            <person name="Douglass A.P."/>
            <person name="Hanson S.J."/>
            <person name="Klenk H.-P."/>
            <person name="LaButti K.M."/>
            <person name="Lapidus A."/>
            <person name="Lindquist E.A."/>
            <person name="Lipzen A.M."/>
            <person name="Meier-Kolthoff J.P."/>
            <person name="Ohm R.A."/>
            <person name="Otillar R.P."/>
            <person name="Pangilinan J.L."/>
            <person name="Peng Y."/>
            <person name="Rokas A."/>
            <person name="Rosa C.A."/>
            <person name="Scheuner C."/>
            <person name="Sibirny A.A."/>
            <person name="Slot J.C."/>
            <person name="Stielow J.B."/>
            <person name="Sun H."/>
            <person name="Kurtzman C.P."/>
            <person name="Blackwell M."/>
            <person name="Grigoriev I.V."/>
            <person name="Jeffries T.W."/>
        </authorList>
    </citation>
    <scope>NUCLEOTIDE SEQUENCE [LARGE SCALE GENOMIC DNA]</scope>
    <source>
        <strain evidence="3 4">DSM 6958</strain>
    </source>
</reference>
<evidence type="ECO:0000259" key="2">
    <source>
        <dbReference type="PROSITE" id="PS50219"/>
    </source>
</evidence>
<dbReference type="PANTHER" id="PTHR46572:SF1">
    <property type="entry name" value="RHO1 GUANINE NUCLEOTIDE EXCHANGE FACTOR TUS1"/>
    <property type="match status" value="1"/>
</dbReference>
<evidence type="ECO:0000256" key="1">
    <source>
        <dbReference type="ARBA" id="ARBA00022658"/>
    </source>
</evidence>
<protein>
    <recommendedName>
        <fullName evidence="2">CNH domain-containing protein</fullName>
    </recommendedName>
</protein>
<feature type="domain" description="CNH" evidence="2">
    <location>
        <begin position="1"/>
        <end position="270"/>
    </location>
</feature>
<sequence>MNILLCITDKSLVYYNLDDVLSSGLKTQKPGQPVGSGVVGHRLSKHREVGFFSVGRMKDRTLLFYKRKEGLSSTFNILEPVKEKGSLKKRSKIPFTRVSDAGSTEYFRDVDKIYVPTECYGMNIFKNYFAIHSSRGFEAMSLDFKFARSLPESYVSASGNSLSISGYTSDSLKKKVDGSKPMGIFRVMEASFLLCYEEFAIYTDKYGNIMGSNVINFISKASWVAIQHPYLFVIHEEMIEIRKVDDLVGSVKQIITGKDIRLMDDKEDQLVIALTHPKINDRQLILEFIRNEYILEDNGSSDL</sequence>
<name>A0A1E3PFW9_9ASCO</name>
<dbReference type="Pfam" id="PF00780">
    <property type="entry name" value="CNH"/>
    <property type="match status" value="1"/>
</dbReference>
<evidence type="ECO:0000313" key="4">
    <source>
        <dbReference type="Proteomes" id="UP000095009"/>
    </source>
</evidence>
<keyword evidence="1" id="KW-0344">Guanine-nucleotide releasing factor</keyword>
<evidence type="ECO:0000313" key="3">
    <source>
        <dbReference type="EMBL" id="ODQ64104.1"/>
    </source>
</evidence>
<dbReference type="OrthoDB" id="660555at2759"/>
<dbReference type="AlphaFoldDB" id="A0A1E3PFW9"/>
<dbReference type="GO" id="GO:0005085">
    <property type="term" value="F:guanyl-nucleotide exchange factor activity"/>
    <property type="evidence" value="ECO:0007669"/>
    <property type="project" value="UniProtKB-KW"/>
</dbReference>
<accession>A0A1E3PFW9</accession>
<dbReference type="PANTHER" id="PTHR46572">
    <property type="entry name" value="RHO1 GDP-GTP EXCHANGE PROTEIN 1-RELATED"/>
    <property type="match status" value="1"/>
</dbReference>
<organism evidence="3 4">
    <name type="scientific">Nadsonia fulvescens var. elongata DSM 6958</name>
    <dbReference type="NCBI Taxonomy" id="857566"/>
    <lineage>
        <taxon>Eukaryota</taxon>
        <taxon>Fungi</taxon>
        <taxon>Dikarya</taxon>
        <taxon>Ascomycota</taxon>
        <taxon>Saccharomycotina</taxon>
        <taxon>Dipodascomycetes</taxon>
        <taxon>Dipodascales</taxon>
        <taxon>Dipodascales incertae sedis</taxon>
        <taxon>Nadsonia</taxon>
    </lineage>
</organism>